<evidence type="ECO:0000313" key="4">
    <source>
        <dbReference type="EMBL" id="ADH97820.1"/>
    </source>
</evidence>
<protein>
    <submittedName>
        <fullName evidence="4">Heat shock protein Hsp20</fullName>
    </submittedName>
</protein>
<dbReference type="KEGG" id="bse:Bsel_0278"/>
<dbReference type="eggNOG" id="COG0071">
    <property type="taxonomic scope" value="Bacteria"/>
</dbReference>
<dbReference type="PROSITE" id="PS01031">
    <property type="entry name" value="SHSP"/>
    <property type="match status" value="1"/>
</dbReference>
<dbReference type="InterPro" id="IPR031107">
    <property type="entry name" value="Small_HSP"/>
</dbReference>
<comment type="similarity">
    <text evidence="1 2">Belongs to the small heat shock protein (HSP20) family.</text>
</comment>
<dbReference type="InterPro" id="IPR002068">
    <property type="entry name" value="A-crystallin/Hsp20_dom"/>
</dbReference>
<dbReference type="CDD" id="cd06471">
    <property type="entry name" value="ACD_LpsHSP_like"/>
    <property type="match status" value="1"/>
</dbReference>
<dbReference type="Pfam" id="PF00011">
    <property type="entry name" value="HSP20"/>
    <property type="match status" value="1"/>
</dbReference>
<dbReference type="EMBL" id="CP001791">
    <property type="protein sequence ID" value="ADH97820.1"/>
    <property type="molecule type" value="Genomic_DNA"/>
</dbReference>
<accession>D6XWH8</accession>
<organism evidence="4 5">
    <name type="scientific">Bacillus selenitireducens (strain ATCC 700615 / DSM 15326 / MLS10)</name>
    <dbReference type="NCBI Taxonomy" id="439292"/>
    <lineage>
        <taxon>Bacteria</taxon>
        <taxon>Bacillati</taxon>
        <taxon>Bacillota</taxon>
        <taxon>Bacilli</taxon>
        <taxon>Bacillales</taxon>
        <taxon>Bacillaceae</taxon>
        <taxon>Salisediminibacterium</taxon>
    </lineage>
</organism>
<dbReference type="RefSeq" id="WP_013171249.1">
    <property type="nucleotide sequence ID" value="NC_014219.1"/>
</dbReference>
<dbReference type="Gene3D" id="2.60.40.790">
    <property type="match status" value="1"/>
</dbReference>
<gene>
    <name evidence="4" type="ordered locus">Bsel_0278</name>
</gene>
<dbReference type="SUPFAM" id="SSF49764">
    <property type="entry name" value="HSP20-like chaperones"/>
    <property type="match status" value="1"/>
</dbReference>
<evidence type="ECO:0000313" key="5">
    <source>
        <dbReference type="Proteomes" id="UP000000271"/>
    </source>
</evidence>
<keyword evidence="4" id="KW-0346">Stress response</keyword>
<dbReference type="InterPro" id="IPR008978">
    <property type="entry name" value="HSP20-like_chaperone"/>
</dbReference>
<name>D6XWH8_BACIE</name>
<keyword evidence="5" id="KW-1185">Reference proteome</keyword>
<dbReference type="STRING" id="439292.Bsel_0278"/>
<evidence type="ECO:0000256" key="2">
    <source>
        <dbReference type="RuleBase" id="RU003616"/>
    </source>
</evidence>
<reference evidence="4" key="1">
    <citation type="submission" date="2009-10" db="EMBL/GenBank/DDBJ databases">
        <title>Complete sequence of Bacillus selenitireducens MLS10.</title>
        <authorList>
            <consortium name="US DOE Joint Genome Institute"/>
            <person name="Lucas S."/>
            <person name="Copeland A."/>
            <person name="Lapidus A."/>
            <person name="Glavina del Rio T."/>
            <person name="Dalin E."/>
            <person name="Tice H."/>
            <person name="Bruce D."/>
            <person name="Goodwin L."/>
            <person name="Pitluck S."/>
            <person name="Sims D."/>
            <person name="Brettin T."/>
            <person name="Detter J.C."/>
            <person name="Han C."/>
            <person name="Larimer F."/>
            <person name="Land M."/>
            <person name="Hauser L."/>
            <person name="Kyrpides N."/>
            <person name="Ovchinnikova G."/>
            <person name="Stolz J."/>
        </authorList>
    </citation>
    <scope>NUCLEOTIDE SEQUENCE [LARGE SCALE GENOMIC DNA]</scope>
    <source>
        <strain evidence="4">MLS10</strain>
    </source>
</reference>
<sequence>MTNLFPRRNRSSNPFFPGNSLFPTLFDSGSLSDFFTGDLLNDSGFPRVDIEDKGDYYKIEADLPGFQKDDVVVEFDNGYLTIHGKHETTEETEDKERNFVRKERSSGSFHRSFYVGDINGDDINGSFKNGVLTVTVPKTDKETPDTTKRISLDD</sequence>
<dbReference type="PANTHER" id="PTHR11527">
    <property type="entry name" value="HEAT-SHOCK PROTEIN 20 FAMILY MEMBER"/>
    <property type="match status" value="1"/>
</dbReference>
<dbReference type="HOGENOM" id="CLU_046737_8_3_9"/>
<proteinExistence type="inferred from homology"/>
<dbReference type="AlphaFoldDB" id="D6XWH8"/>
<evidence type="ECO:0000256" key="1">
    <source>
        <dbReference type="PROSITE-ProRule" id="PRU00285"/>
    </source>
</evidence>
<dbReference type="OrthoDB" id="9811615at2"/>
<feature type="domain" description="SHSP" evidence="3">
    <location>
        <begin position="39"/>
        <end position="153"/>
    </location>
</feature>
<dbReference type="Proteomes" id="UP000000271">
    <property type="component" value="Chromosome"/>
</dbReference>
<evidence type="ECO:0000259" key="3">
    <source>
        <dbReference type="PROSITE" id="PS01031"/>
    </source>
</evidence>